<dbReference type="GeneID" id="19977011"/>
<dbReference type="GO" id="GO:0005829">
    <property type="term" value="C:cytosol"/>
    <property type="evidence" value="ECO:0007669"/>
    <property type="project" value="TreeGrafter"/>
</dbReference>
<dbReference type="OrthoDB" id="550424at2759"/>
<dbReference type="Pfam" id="PF00155">
    <property type="entry name" value="Aminotran_1_2"/>
    <property type="match status" value="1"/>
</dbReference>
<keyword evidence="5 7" id="KW-0808">Transferase</keyword>
<keyword evidence="4 7" id="KW-0032">Aminotransferase</keyword>
<dbReference type="InterPro" id="IPR015422">
    <property type="entry name" value="PyrdxlP-dep_Trfase_small"/>
</dbReference>
<dbReference type="RefSeq" id="XP_008712567.1">
    <property type="nucleotide sequence ID" value="XM_008714345.1"/>
</dbReference>
<comment type="miscellaneous">
    <text evidence="7">In eukaryotes there are cytoplasmic, mitochondrial and chloroplastic isozymes.</text>
</comment>
<evidence type="ECO:0000256" key="5">
    <source>
        <dbReference type="ARBA" id="ARBA00022679"/>
    </source>
</evidence>
<evidence type="ECO:0000256" key="4">
    <source>
        <dbReference type="ARBA" id="ARBA00022576"/>
    </source>
</evidence>
<keyword evidence="10" id="KW-1185">Reference proteome</keyword>
<dbReference type="FunFam" id="3.40.640.10:FF:000066">
    <property type="entry name" value="Aspartate aminotransferase"/>
    <property type="match status" value="1"/>
</dbReference>
<dbReference type="Gene3D" id="3.40.640.10">
    <property type="entry name" value="Type I PLP-dependent aspartate aminotransferase-like (Major domain)"/>
    <property type="match status" value="1"/>
</dbReference>
<dbReference type="Gene3D" id="3.90.1150.10">
    <property type="entry name" value="Aspartate Aminotransferase, domain 1"/>
    <property type="match status" value="1"/>
</dbReference>
<evidence type="ECO:0000256" key="3">
    <source>
        <dbReference type="ARBA" id="ARBA00011738"/>
    </source>
</evidence>
<dbReference type="GO" id="GO:0030170">
    <property type="term" value="F:pyridoxal phosphate binding"/>
    <property type="evidence" value="ECO:0007669"/>
    <property type="project" value="InterPro"/>
</dbReference>
<dbReference type="CDD" id="cd00609">
    <property type="entry name" value="AAT_like"/>
    <property type="match status" value="1"/>
</dbReference>
<protein>
    <recommendedName>
        <fullName evidence="7">Aspartate aminotransferase</fullName>
        <ecNumber evidence="7">2.6.1.1</ecNumber>
    </recommendedName>
</protein>
<feature type="domain" description="Aminotransferase class I/classII large" evidence="8">
    <location>
        <begin position="30"/>
        <end position="361"/>
    </location>
</feature>
<evidence type="ECO:0000259" key="8">
    <source>
        <dbReference type="Pfam" id="PF00155"/>
    </source>
</evidence>
<dbReference type="PRINTS" id="PR00799">
    <property type="entry name" value="TRANSAMINASE"/>
</dbReference>
<proteinExistence type="inferred from homology"/>
<dbReference type="GO" id="GO:0006532">
    <property type="term" value="P:aspartate biosynthetic process"/>
    <property type="evidence" value="ECO:0007669"/>
    <property type="project" value="TreeGrafter"/>
</dbReference>
<dbReference type="HOGENOM" id="CLU_032440_1_0_1"/>
<organism evidence="9 10">
    <name type="scientific">Cyphellophora europaea (strain CBS 101466)</name>
    <name type="common">Phialophora europaea</name>
    <dbReference type="NCBI Taxonomy" id="1220924"/>
    <lineage>
        <taxon>Eukaryota</taxon>
        <taxon>Fungi</taxon>
        <taxon>Dikarya</taxon>
        <taxon>Ascomycota</taxon>
        <taxon>Pezizomycotina</taxon>
        <taxon>Eurotiomycetes</taxon>
        <taxon>Chaetothyriomycetidae</taxon>
        <taxon>Chaetothyriales</taxon>
        <taxon>Cyphellophoraceae</taxon>
        <taxon>Cyphellophora</taxon>
    </lineage>
</organism>
<evidence type="ECO:0000313" key="10">
    <source>
        <dbReference type="Proteomes" id="UP000030752"/>
    </source>
</evidence>
<sequence>MFSGFGDIPELPLDEAFLLTAAFKADDHPQKVSLGAGVYKDEDGKPWILSSVKQAEKILYEASLDHEYLPIQGNDVFLSLARELAFGETGSKGNIVSMQSISGTGANHLGAKFLAEQLEPKHVWISDPTWGNHHLLWTVAGPNVIQKKYPYYDAAKGSLDSDGMMAALETAEENDVVLLHACAHNPTGIDLTPEQWRPVADLCKRKRLFVFFDSAYQGFASGDVDADAWAVRYFQEAIFDTQNPLAGMCLAQSFAKSFGLYGERAGAFHLILPPGVQSAAARSQLLRLTRAEISTPPLYGARIVETVLSDPKLRAMWKADLLTMSGRIKQVRSMLRREIEKLPRSGDWSRLETQIGMFSYTAAE</sequence>
<evidence type="ECO:0000256" key="7">
    <source>
        <dbReference type="RuleBase" id="RU000480"/>
    </source>
</evidence>
<dbReference type="EC" id="2.6.1.1" evidence="7"/>
<dbReference type="eggNOG" id="KOG1412">
    <property type="taxonomic scope" value="Eukaryota"/>
</dbReference>
<dbReference type="PROSITE" id="PS00105">
    <property type="entry name" value="AA_TRANSFER_CLASS_1"/>
    <property type="match status" value="1"/>
</dbReference>
<dbReference type="InParanoid" id="W2S7Z5"/>
<evidence type="ECO:0000256" key="6">
    <source>
        <dbReference type="ARBA" id="ARBA00022898"/>
    </source>
</evidence>
<dbReference type="InterPro" id="IPR004838">
    <property type="entry name" value="NHTrfase_class1_PyrdxlP-BS"/>
</dbReference>
<evidence type="ECO:0000256" key="2">
    <source>
        <dbReference type="ARBA" id="ARBA00007441"/>
    </source>
</evidence>
<dbReference type="STRING" id="1220924.W2S7Z5"/>
<dbReference type="EMBL" id="KB822713">
    <property type="protein sequence ID" value="ETN44797.1"/>
    <property type="molecule type" value="Genomic_DNA"/>
</dbReference>
<comment type="catalytic activity">
    <reaction evidence="7">
        <text>L-aspartate + 2-oxoglutarate = oxaloacetate + L-glutamate</text>
        <dbReference type="Rhea" id="RHEA:21824"/>
        <dbReference type="ChEBI" id="CHEBI:16452"/>
        <dbReference type="ChEBI" id="CHEBI:16810"/>
        <dbReference type="ChEBI" id="CHEBI:29985"/>
        <dbReference type="ChEBI" id="CHEBI:29991"/>
        <dbReference type="EC" id="2.6.1.1"/>
    </reaction>
</comment>
<dbReference type="VEuPathDB" id="FungiDB:HMPREF1541_09672"/>
<dbReference type="Proteomes" id="UP000030752">
    <property type="component" value="Unassembled WGS sequence"/>
</dbReference>
<dbReference type="InterPro" id="IPR004839">
    <property type="entry name" value="Aminotransferase_I/II_large"/>
</dbReference>
<reference evidence="9 10" key="1">
    <citation type="submission" date="2013-03" db="EMBL/GenBank/DDBJ databases">
        <title>The Genome Sequence of Phialophora europaea CBS 101466.</title>
        <authorList>
            <consortium name="The Broad Institute Genomics Platform"/>
            <person name="Cuomo C."/>
            <person name="de Hoog S."/>
            <person name="Gorbushina A."/>
            <person name="Walker B."/>
            <person name="Young S.K."/>
            <person name="Zeng Q."/>
            <person name="Gargeya S."/>
            <person name="Fitzgerald M."/>
            <person name="Haas B."/>
            <person name="Abouelleil A."/>
            <person name="Allen A.W."/>
            <person name="Alvarado L."/>
            <person name="Arachchi H.M."/>
            <person name="Berlin A.M."/>
            <person name="Chapman S.B."/>
            <person name="Gainer-Dewar J."/>
            <person name="Goldberg J."/>
            <person name="Griggs A."/>
            <person name="Gujja S."/>
            <person name="Hansen M."/>
            <person name="Howarth C."/>
            <person name="Imamovic A."/>
            <person name="Ireland A."/>
            <person name="Larimer J."/>
            <person name="McCowan C."/>
            <person name="Murphy C."/>
            <person name="Pearson M."/>
            <person name="Poon T.W."/>
            <person name="Priest M."/>
            <person name="Roberts A."/>
            <person name="Saif S."/>
            <person name="Shea T."/>
            <person name="Sisk P."/>
            <person name="Sykes S."/>
            <person name="Wortman J."/>
            <person name="Nusbaum C."/>
            <person name="Birren B."/>
        </authorList>
    </citation>
    <scope>NUCLEOTIDE SEQUENCE [LARGE SCALE GENOMIC DNA]</scope>
    <source>
        <strain evidence="9 10">CBS 101466</strain>
    </source>
</reference>
<name>W2S7Z5_CYPE1</name>
<keyword evidence="6" id="KW-0663">Pyridoxal phosphate</keyword>
<evidence type="ECO:0000313" key="9">
    <source>
        <dbReference type="EMBL" id="ETN44797.1"/>
    </source>
</evidence>
<dbReference type="InterPro" id="IPR015421">
    <property type="entry name" value="PyrdxlP-dep_Trfase_major"/>
</dbReference>
<dbReference type="InterPro" id="IPR000796">
    <property type="entry name" value="Asp_trans"/>
</dbReference>
<dbReference type="GO" id="GO:0004069">
    <property type="term" value="F:L-aspartate:2-oxoglutarate aminotransferase activity"/>
    <property type="evidence" value="ECO:0007669"/>
    <property type="project" value="UniProtKB-EC"/>
</dbReference>
<dbReference type="PANTHER" id="PTHR11879:SF20">
    <property type="entry name" value="ASPARTATE AMINOTRANSFERASE"/>
    <property type="match status" value="1"/>
</dbReference>
<gene>
    <name evidence="9" type="ORF">HMPREF1541_09672</name>
</gene>
<dbReference type="InterPro" id="IPR015424">
    <property type="entry name" value="PyrdxlP-dep_Trfase"/>
</dbReference>
<comment type="similarity">
    <text evidence="2">Belongs to the class-I pyridoxal-phosphate-dependent aminotransferase family.</text>
</comment>
<dbReference type="SUPFAM" id="SSF53383">
    <property type="entry name" value="PLP-dependent transferases"/>
    <property type="match status" value="1"/>
</dbReference>
<comment type="subunit">
    <text evidence="3 7">Homodimer.</text>
</comment>
<dbReference type="AlphaFoldDB" id="W2S7Z5"/>
<evidence type="ECO:0000256" key="1">
    <source>
        <dbReference type="ARBA" id="ARBA00001933"/>
    </source>
</evidence>
<accession>W2S7Z5</accession>
<dbReference type="PANTHER" id="PTHR11879">
    <property type="entry name" value="ASPARTATE AMINOTRANSFERASE"/>
    <property type="match status" value="1"/>
</dbReference>
<comment type="cofactor">
    <cofactor evidence="1">
        <name>pyridoxal 5'-phosphate</name>
        <dbReference type="ChEBI" id="CHEBI:597326"/>
    </cofactor>
</comment>